<feature type="signal peptide" evidence="2">
    <location>
        <begin position="1"/>
        <end position="28"/>
    </location>
</feature>
<reference evidence="3 4" key="1">
    <citation type="submission" date="2011-04" db="EMBL/GenBank/DDBJ databases">
        <title>Complete sequence of Cellulomonas fimi ATCC 484.</title>
        <authorList>
            <consortium name="US DOE Joint Genome Institute"/>
            <person name="Lucas S."/>
            <person name="Han J."/>
            <person name="Lapidus A."/>
            <person name="Cheng J.-F."/>
            <person name="Goodwin L."/>
            <person name="Pitluck S."/>
            <person name="Peters L."/>
            <person name="Chertkov O."/>
            <person name="Detter J.C."/>
            <person name="Han C."/>
            <person name="Tapia R."/>
            <person name="Land M."/>
            <person name="Hauser L."/>
            <person name="Kyrpides N."/>
            <person name="Ivanova N."/>
            <person name="Ovchinnikova G."/>
            <person name="Pagani I."/>
            <person name="Mead D."/>
            <person name="Brumm P."/>
            <person name="Woyke T."/>
        </authorList>
    </citation>
    <scope>NUCLEOTIDE SEQUENCE [LARGE SCALE GENOMIC DNA]</scope>
    <source>
        <strain evidence="4">ATCC 484 / DSM 20113 / JCM 1341 / NBRC 15513 / NCIMB 8980 / NCTC 7547</strain>
    </source>
</reference>
<dbReference type="RefSeq" id="WP_013770503.1">
    <property type="nucleotide sequence ID" value="NC_015514.1"/>
</dbReference>
<evidence type="ECO:0000313" key="4">
    <source>
        <dbReference type="Proteomes" id="UP000008460"/>
    </source>
</evidence>
<protein>
    <recommendedName>
        <fullName evidence="5">Lipoprotein</fullName>
    </recommendedName>
</protein>
<organism evidence="3 4">
    <name type="scientific">Cellulomonas fimi (strain ATCC 484 / DSM 20113 / JCM 1341 / CCUG 24087 / LMG 16345 / NBRC 15513 / NCIMB 8980 / NCTC 7547 / NRS-133)</name>
    <dbReference type="NCBI Taxonomy" id="590998"/>
    <lineage>
        <taxon>Bacteria</taxon>
        <taxon>Bacillati</taxon>
        <taxon>Actinomycetota</taxon>
        <taxon>Actinomycetes</taxon>
        <taxon>Micrococcales</taxon>
        <taxon>Cellulomonadaceae</taxon>
        <taxon>Cellulomonas</taxon>
    </lineage>
</organism>
<evidence type="ECO:0000313" key="3">
    <source>
        <dbReference type="EMBL" id="AEE45477.1"/>
    </source>
</evidence>
<evidence type="ECO:0008006" key="5">
    <source>
        <dbReference type="Google" id="ProtNLM"/>
    </source>
</evidence>
<dbReference type="Proteomes" id="UP000008460">
    <property type="component" value="Chromosome"/>
</dbReference>
<dbReference type="AlphaFoldDB" id="F4H4Z7"/>
<dbReference type="KEGG" id="cfi:Celf_1342"/>
<name>F4H4Z7_CELFA</name>
<sequence length="186" mass="19648">MLRTLATSPRRRTLALALAATACAALLAACTADPAPAPTSSTTPAPAADEADAAPVASAVATLPDERGTVDVDVRSLTLDDNGTTMTLRVDFTAHLTTPDGDATLSEINNFFFLHPVLLDRQNLKRYSVVEGEGSQDWLTNDDTTAPDGEPLHSWFVYAAPEDDVDEVAVTIDEWGVEIPGVPVTS</sequence>
<keyword evidence="2" id="KW-0732">Signal</keyword>
<dbReference type="PROSITE" id="PS51257">
    <property type="entry name" value="PROKAR_LIPOPROTEIN"/>
    <property type="match status" value="1"/>
</dbReference>
<keyword evidence="4" id="KW-1185">Reference proteome</keyword>
<feature type="region of interest" description="Disordered" evidence="1">
    <location>
        <begin position="34"/>
        <end position="62"/>
    </location>
</feature>
<evidence type="ECO:0000256" key="2">
    <source>
        <dbReference type="SAM" id="SignalP"/>
    </source>
</evidence>
<proteinExistence type="predicted"/>
<dbReference type="EMBL" id="CP002666">
    <property type="protein sequence ID" value="AEE45477.1"/>
    <property type="molecule type" value="Genomic_DNA"/>
</dbReference>
<dbReference type="InterPro" id="IPR006311">
    <property type="entry name" value="TAT_signal"/>
</dbReference>
<dbReference type="PROSITE" id="PS51318">
    <property type="entry name" value="TAT"/>
    <property type="match status" value="1"/>
</dbReference>
<evidence type="ECO:0000256" key="1">
    <source>
        <dbReference type="SAM" id="MobiDB-lite"/>
    </source>
</evidence>
<accession>F4H4Z7</accession>
<gene>
    <name evidence="3" type="ordered locus">Celf_1342</name>
</gene>
<feature type="chain" id="PRO_5039064806" description="Lipoprotein" evidence="2">
    <location>
        <begin position="29"/>
        <end position="186"/>
    </location>
</feature>
<dbReference type="STRING" id="590998.Celf_1342"/>
<dbReference type="HOGENOM" id="CLU_1451999_0_0_11"/>